<proteinExistence type="predicted"/>
<organism evidence="2 3">
    <name type="scientific">Candidatus Nomurabacteria bacterium RIFCSPLOWO2_01_FULL_42_17</name>
    <dbReference type="NCBI Taxonomy" id="1801780"/>
    <lineage>
        <taxon>Bacteria</taxon>
        <taxon>Candidatus Nomuraibacteriota</taxon>
    </lineage>
</organism>
<keyword evidence="1" id="KW-1133">Transmembrane helix</keyword>
<dbReference type="AlphaFoldDB" id="A0A1F6XN07"/>
<dbReference type="STRING" id="1801780.A2917_02390"/>
<evidence type="ECO:0000256" key="1">
    <source>
        <dbReference type="SAM" id="Phobius"/>
    </source>
</evidence>
<dbReference type="EMBL" id="MFVE01000005">
    <property type="protein sequence ID" value="OGI95388.1"/>
    <property type="molecule type" value="Genomic_DNA"/>
</dbReference>
<dbReference type="Pfam" id="PF09997">
    <property type="entry name" value="DUF2238"/>
    <property type="match status" value="1"/>
</dbReference>
<evidence type="ECO:0000313" key="3">
    <source>
        <dbReference type="Proteomes" id="UP000178104"/>
    </source>
</evidence>
<evidence type="ECO:0000313" key="2">
    <source>
        <dbReference type="EMBL" id="OGI95388.1"/>
    </source>
</evidence>
<keyword evidence="1" id="KW-0812">Transmembrane</keyword>
<comment type="caution">
    <text evidence="2">The sequence shown here is derived from an EMBL/GenBank/DDBJ whole genome shotgun (WGS) entry which is preliminary data.</text>
</comment>
<sequence>MERTKLVKPLICLILLILAVNFLANKFYWYSALWWLDVLMHFLGGFWIGLLYLYLFSPKNISRALISRTLFFVLLVGVGWEVFEILVNEVLAQNSFDYLDTLADLILDLSGGLYAILYLWKKQLK</sequence>
<protein>
    <recommendedName>
        <fullName evidence="4">VanZ-like domain-containing protein</fullName>
    </recommendedName>
</protein>
<name>A0A1F6XN07_9BACT</name>
<dbReference type="Proteomes" id="UP000178104">
    <property type="component" value="Unassembled WGS sequence"/>
</dbReference>
<feature type="transmembrane region" description="Helical" evidence="1">
    <location>
        <begin position="103"/>
        <end position="120"/>
    </location>
</feature>
<feature type="transmembrane region" description="Helical" evidence="1">
    <location>
        <begin position="34"/>
        <end position="53"/>
    </location>
</feature>
<gene>
    <name evidence="2" type="ORF">A2917_02390</name>
</gene>
<dbReference type="InterPro" id="IPR014509">
    <property type="entry name" value="YjdF-like"/>
</dbReference>
<keyword evidence="1" id="KW-0472">Membrane</keyword>
<feature type="transmembrane region" description="Helical" evidence="1">
    <location>
        <begin position="65"/>
        <end position="83"/>
    </location>
</feature>
<reference evidence="2 3" key="1">
    <citation type="journal article" date="2016" name="Nat. Commun.">
        <title>Thousands of microbial genomes shed light on interconnected biogeochemical processes in an aquifer system.</title>
        <authorList>
            <person name="Anantharaman K."/>
            <person name="Brown C.T."/>
            <person name="Hug L.A."/>
            <person name="Sharon I."/>
            <person name="Castelle C.J."/>
            <person name="Probst A.J."/>
            <person name="Thomas B.C."/>
            <person name="Singh A."/>
            <person name="Wilkins M.J."/>
            <person name="Karaoz U."/>
            <person name="Brodie E.L."/>
            <person name="Williams K.H."/>
            <person name="Hubbard S.S."/>
            <person name="Banfield J.F."/>
        </authorList>
    </citation>
    <scope>NUCLEOTIDE SEQUENCE [LARGE SCALE GENOMIC DNA]</scope>
</reference>
<accession>A0A1F6XN07</accession>
<evidence type="ECO:0008006" key="4">
    <source>
        <dbReference type="Google" id="ProtNLM"/>
    </source>
</evidence>